<dbReference type="AlphaFoldDB" id="A0A3S1BXP6"/>
<organism evidence="1 2">
    <name type="scientific">Dulcicalothrix desertica PCC 7102</name>
    <dbReference type="NCBI Taxonomy" id="232991"/>
    <lineage>
        <taxon>Bacteria</taxon>
        <taxon>Bacillati</taxon>
        <taxon>Cyanobacteriota</taxon>
        <taxon>Cyanophyceae</taxon>
        <taxon>Nostocales</taxon>
        <taxon>Calotrichaceae</taxon>
        <taxon>Dulcicalothrix</taxon>
    </lineage>
</organism>
<comment type="caution">
    <text evidence="1">The sequence shown here is derived from an EMBL/GenBank/DDBJ whole genome shotgun (WGS) entry which is preliminary data.</text>
</comment>
<sequence length="92" mass="11011">MEYRTYPKALLLRGIRGIENTGAYFTFILAYTECVLPMNYKIKAKITPWSKYDRIRYFPYGSEWCRLFRLYLTACRSTCLRYVNSYTATSRT</sequence>
<dbReference type="Proteomes" id="UP000271624">
    <property type="component" value="Unassembled WGS sequence"/>
</dbReference>
<evidence type="ECO:0000313" key="2">
    <source>
        <dbReference type="Proteomes" id="UP000271624"/>
    </source>
</evidence>
<keyword evidence="2" id="KW-1185">Reference proteome</keyword>
<reference evidence="1" key="1">
    <citation type="submission" date="2018-12" db="EMBL/GenBank/DDBJ databases">
        <authorList>
            <person name="Will S."/>
            <person name="Neumann-Schaal M."/>
            <person name="Henke P."/>
        </authorList>
    </citation>
    <scope>NUCLEOTIDE SEQUENCE</scope>
    <source>
        <strain evidence="1">PCC 7102</strain>
    </source>
</reference>
<evidence type="ECO:0000313" key="1">
    <source>
        <dbReference type="EMBL" id="RUS96557.1"/>
    </source>
</evidence>
<reference evidence="1" key="2">
    <citation type="journal article" date="2019" name="Genome Biol. Evol.">
        <title>Day and night: Metabolic profiles and evolutionary relationships of six axenic non-marine cyanobacteria.</title>
        <authorList>
            <person name="Will S.E."/>
            <person name="Henke P."/>
            <person name="Boedeker C."/>
            <person name="Huang S."/>
            <person name="Brinkmann H."/>
            <person name="Rohde M."/>
            <person name="Jarek M."/>
            <person name="Friedl T."/>
            <person name="Seufert S."/>
            <person name="Schumacher M."/>
            <person name="Overmann J."/>
            <person name="Neumann-Schaal M."/>
            <person name="Petersen J."/>
        </authorList>
    </citation>
    <scope>NUCLEOTIDE SEQUENCE [LARGE SCALE GENOMIC DNA]</scope>
    <source>
        <strain evidence="1">PCC 7102</strain>
    </source>
</reference>
<accession>A0A3S1BXP6</accession>
<protein>
    <submittedName>
        <fullName evidence="1">Uncharacterized protein</fullName>
    </submittedName>
</protein>
<name>A0A3S1BXP6_9CYAN</name>
<dbReference type="EMBL" id="RSCL01000036">
    <property type="protein sequence ID" value="RUS96557.1"/>
    <property type="molecule type" value="Genomic_DNA"/>
</dbReference>
<proteinExistence type="predicted"/>
<gene>
    <name evidence="1" type="ORF">DSM106972_087440</name>
</gene>
<dbReference type="RefSeq" id="WP_127086731.1">
    <property type="nucleotide sequence ID" value="NZ_RSCL01000036.1"/>
</dbReference>